<dbReference type="Gene3D" id="3.30.2290.10">
    <property type="entry name" value="PmbA/TldD superfamily"/>
    <property type="match status" value="1"/>
</dbReference>
<dbReference type="GO" id="GO:0006508">
    <property type="term" value="P:proteolysis"/>
    <property type="evidence" value="ECO:0007669"/>
    <property type="project" value="UniProtKB-KW"/>
</dbReference>
<dbReference type="Pfam" id="PF19289">
    <property type="entry name" value="PmbA_TldD_3rd"/>
    <property type="match status" value="1"/>
</dbReference>
<dbReference type="InterPro" id="IPR036059">
    <property type="entry name" value="TldD/PmbA_sf"/>
</dbReference>
<comment type="caution">
    <text evidence="8">The sequence shown here is derived from an EMBL/GenBank/DDBJ whole genome shotgun (WGS) entry which is preliminary data.</text>
</comment>
<dbReference type="Pfam" id="PF01523">
    <property type="entry name" value="PmbA_TldD_1st"/>
    <property type="match status" value="1"/>
</dbReference>
<evidence type="ECO:0000313" key="8">
    <source>
        <dbReference type="EMBL" id="RKX71388.1"/>
    </source>
</evidence>
<dbReference type="GO" id="GO:0005829">
    <property type="term" value="C:cytosol"/>
    <property type="evidence" value="ECO:0007669"/>
    <property type="project" value="TreeGrafter"/>
</dbReference>
<evidence type="ECO:0000259" key="5">
    <source>
        <dbReference type="Pfam" id="PF01523"/>
    </source>
</evidence>
<dbReference type="InterPro" id="IPR045570">
    <property type="entry name" value="Metalloprtase-TldD/E_cen_dom"/>
</dbReference>
<feature type="domain" description="Metalloprotease TldD/E C-terminal" evidence="6">
    <location>
        <begin position="234"/>
        <end position="471"/>
    </location>
</feature>
<feature type="domain" description="Metalloprotease TldD/E central" evidence="7">
    <location>
        <begin position="113"/>
        <end position="224"/>
    </location>
</feature>
<accession>A0A660SKQ4</accession>
<feature type="domain" description="Metalloprotease TldD/E N-terminal" evidence="5">
    <location>
        <begin position="19"/>
        <end position="83"/>
    </location>
</feature>
<sequence>MDERLQIGLDSIPKDVTYADLRLVEIDKEEIRIKNGKVEGINRNYDSGLGIRCLARGAWGFAATSSPDRDAIATTVRTAASVARASSRTKTSDVRLAEKEPIKGSFQTEYEKDPFKISLEEKIDYLLRCDEKLRSVKGVSISEGWVECWRERKHYLDTEGSDIVQEFVGVWFGVRATAIDGNELQFRTYPPFHGQGLNRGYELIEEMDPLSHCERIGEEAVALIRARPCPAEVTDLILTPPLVGIFIHESVGHPTELDRVFGTEANFAGTSHLTVEKLNKFRFASELVTIVADATIPGGLGSFWFDDEGVKAQRSELIKDGIFVGYLTSRETAKVLNQASNGTMRAQRWCHIPLIRMTNINLEPKEGTLDQIIGDTQGYLLDGFKSVSIDDQRLNFNLGAEIGWRIDHGRKVEVIKNPVIFGITYDFWRNCDFVGGKESWVLYGIPSCGKGEPVQLMKVGHGAPPIRLVKVRLGV</sequence>
<evidence type="ECO:0000256" key="4">
    <source>
        <dbReference type="ARBA" id="ARBA00023049"/>
    </source>
</evidence>
<dbReference type="PANTHER" id="PTHR30624">
    <property type="entry name" value="UNCHARACTERIZED PROTEIN TLDD AND PMBA"/>
    <property type="match status" value="1"/>
</dbReference>
<proteinExistence type="inferred from homology"/>
<dbReference type="FunFam" id="3.30.2290.10:FF:000003">
    <property type="entry name" value="Zinc-dependent protease, TldD/PmbA family"/>
    <property type="match status" value="1"/>
</dbReference>
<reference evidence="8 9" key="1">
    <citation type="submission" date="2018-06" db="EMBL/GenBank/DDBJ databases">
        <title>Extensive metabolic versatility and redundancy in microbially diverse, dynamic hydrothermal sediments.</title>
        <authorList>
            <person name="Dombrowski N."/>
            <person name="Teske A."/>
            <person name="Baker B.J."/>
        </authorList>
    </citation>
    <scope>NUCLEOTIDE SEQUENCE [LARGE SCALE GENOMIC DNA]</scope>
    <source>
        <strain evidence="8">B36_G15</strain>
    </source>
</reference>
<dbReference type="InterPro" id="IPR045569">
    <property type="entry name" value="Metalloprtase-TldD/E_C"/>
</dbReference>
<organism evidence="8 9">
    <name type="scientific">candidate division WOR-3 bacterium</name>
    <dbReference type="NCBI Taxonomy" id="2052148"/>
    <lineage>
        <taxon>Bacteria</taxon>
        <taxon>Bacteria division WOR-3</taxon>
    </lineage>
</organism>
<dbReference type="InterPro" id="IPR051463">
    <property type="entry name" value="Peptidase_U62_metallo"/>
</dbReference>
<comment type="similarity">
    <text evidence="1">Belongs to the peptidase U62 family.</text>
</comment>
<dbReference type="InterPro" id="IPR002510">
    <property type="entry name" value="Metalloprtase-TldD/E_N"/>
</dbReference>
<dbReference type="InterPro" id="IPR035068">
    <property type="entry name" value="TldD/PmbA_N"/>
</dbReference>
<dbReference type="EMBL" id="QNBE01000010">
    <property type="protein sequence ID" value="RKX71388.1"/>
    <property type="molecule type" value="Genomic_DNA"/>
</dbReference>
<keyword evidence="4" id="KW-0482">Metalloprotease</keyword>
<dbReference type="Proteomes" id="UP000268469">
    <property type="component" value="Unassembled WGS sequence"/>
</dbReference>
<dbReference type="PANTHER" id="PTHR30624:SF10">
    <property type="entry name" value="CONSERVED PROTEIN"/>
    <property type="match status" value="1"/>
</dbReference>
<protein>
    <submittedName>
        <fullName evidence="8">TldD/PmbA family protein</fullName>
    </submittedName>
</protein>
<keyword evidence="3" id="KW-0378">Hydrolase</keyword>
<evidence type="ECO:0000256" key="2">
    <source>
        <dbReference type="ARBA" id="ARBA00022670"/>
    </source>
</evidence>
<name>A0A660SKQ4_UNCW3</name>
<evidence type="ECO:0000256" key="3">
    <source>
        <dbReference type="ARBA" id="ARBA00022801"/>
    </source>
</evidence>
<evidence type="ECO:0000256" key="1">
    <source>
        <dbReference type="ARBA" id="ARBA00005836"/>
    </source>
</evidence>
<dbReference type="GO" id="GO:0008237">
    <property type="term" value="F:metallopeptidase activity"/>
    <property type="evidence" value="ECO:0007669"/>
    <property type="project" value="UniProtKB-KW"/>
</dbReference>
<gene>
    <name evidence="8" type="ORF">DRP53_01765</name>
</gene>
<dbReference type="Pfam" id="PF19290">
    <property type="entry name" value="PmbA_TldD_2nd"/>
    <property type="match status" value="1"/>
</dbReference>
<dbReference type="AlphaFoldDB" id="A0A660SKQ4"/>
<evidence type="ECO:0000259" key="6">
    <source>
        <dbReference type="Pfam" id="PF19289"/>
    </source>
</evidence>
<evidence type="ECO:0000259" key="7">
    <source>
        <dbReference type="Pfam" id="PF19290"/>
    </source>
</evidence>
<keyword evidence="2" id="KW-0645">Protease</keyword>
<evidence type="ECO:0000313" key="9">
    <source>
        <dbReference type="Proteomes" id="UP000268469"/>
    </source>
</evidence>
<dbReference type="SUPFAM" id="SSF111283">
    <property type="entry name" value="Putative modulator of DNA gyrase, PmbA/TldD"/>
    <property type="match status" value="1"/>
</dbReference>